<dbReference type="PROSITE" id="PS50894">
    <property type="entry name" value="HPT"/>
    <property type="match status" value="1"/>
</dbReference>
<feature type="domain" description="HPt" evidence="2">
    <location>
        <begin position="8"/>
        <end position="104"/>
    </location>
</feature>
<dbReference type="GO" id="GO:0004672">
    <property type="term" value="F:protein kinase activity"/>
    <property type="evidence" value="ECO:0007669"/>
    <property type="project" value="UniProtKB-ARBA"/>
</dbReference>
<evidence type="ECO:0000256" key="1">
    <source>
        <dbReference type="PROSITE-ProRule" id="PRU00110"/>
    </source>
</evidence>
<protein>
    <submittedName>
        <fullName evidence="3">Hpt domain protein</fullName>
    </submittedName>
</protein>
<comment type="caution">
    <text evidence="3">The sequence shown here is derived from an EMBL/GenBank/DDBJ whole genome shotgun (WGS) entry which is preliminary data.</text>
</comment>
<dbReference type="SUPFAM" id="SSF47226">
    <property type="entry name" value="Histidine-containing phosphotransfer domain, HPT domain"/>
    <property type="match status" value="1"/>
</dbReference>
<dbReference type="Pfam" id="PF01627">
    <property type="entry name" value="Hpt"/>
    <property type="match status" value="1"/>
</dbReference>
<dbReference type="SUPFAM" id="SSF53756">
    <property type="entry name" value="UDP-Glycosyltransferase/glycogen phosphorylase"/>
    <property type="match status" value="1"/>
</dbReference>
<evidence type="ECO:0000259" key="2">
    <source>
        <dbReference type="PROSITE" id="PS50894"/>
    </source>
</evidence>
<name>A0A1J5NAI1_9BACT</name>
<dbReference type="EMBL" id="LKAQ01000004">
    <property type="protein sequence ID" value="OIQ50231.1"/>
    <property type="molecule type" value="Genomic_DNA"/>
</dbReference>
<evidence type="ECO:0000313" key="4">
    <source>
        <dbReference type="Proteomes" id="UP000181901"/>
    </source>
</evidence>
<dbReference type="Proteomes" id="UP000181901">
    <property type="component" value="Unassembled WGS sequence"/>
</dbReference>
<organism evidence="3 4">
    <name type="scientific">Pseudodesulfovibrio hydrargyri</name>
    <dbReference type="NCBI Taxonomy" id="2125990"/>
    <lineage>
        <taxon>Bacteria</taxon>
        <taxon>Pseudomonadati</taxon>
        <taxon>Thermodesulfobacteriota</taxon>
        <taxon>Desulfovibrionia</taxon>
        <taxon>Desulfovibrionales</taxon>
        <taxon>Desulfovibrionaceae</taxon>
    </lineage>
</organism>
<dbReference type="Gene3D" id="3.40.50.2000">
    <property type="entry name" value="Glycogen Phosphorylase B"/>
    <property type="match status" value="1"/>
</dbReference>
<dbReference type="InterPro" id="IPR036641">
    <property type="entry name" value="HPT_dom_sf"/>
</dbReference>
<dbReference type="RefSeq" id="WP_341349794.1">
    <property type="nucleotide sequence ID" value="NZ_LKAQ01000004.1"/>
</dbReference>
<dbReference type="GO" id="GO:0000160">
    <property type="term" value="P:phosphorelay signal transduction system"/>
    <property type="evidence" value="ECO:0007669"/>
    <property type="project" value="InterPro"/>
</dbReference>
<keyword evidence="1" id="KW-0597">Phosphoprotein</keyword>
<proteinExistence type="predicted"/>
<dbReference type="Gene3D" id="1.20.120.160">
    <property type="entry name" value="HPT domain"/>
    <property type="match status" value="1"/>
</dbReference>
<keyword evidence="4" id="KW-1185">Reference proteome</keyword>
<sequence>MPEYPVTVDPELAPIMDRYLALRRAGLATLRAAVEKGDFEAVTRQGHVLRGSGGSFGLPRLTELGAAIEDAGRRRDGAKAGRLADAVEEFIENVDISYQGRKPAMRILMLAINDPAGTAIQFCKALNRYTAHSARLVTLETRYTHDWEKDLHVPDLGPDGMEEVAILMREADVFHFHMTCDENQPFGPLKPADYIRGKAVVHHHHGHHDFRSNPGSFLEKYRELKRTNLLVSTPDLLRLLPEARWQPNLVPIDDPLLKPMWGRFDDPGQLKVCHSPTRKDLKNTEEFLAAVKYVNRRNVYVSVDMIDDVPNHECLARKRRCHALFDHMQGYYGVSSLEGLSQGLAVIAALDDWNRARITEFAGTGELPWLTATNQDQLADLLLRLAKDRGYCEQAGEAGRRFMEACWSDRRIASDLADYYDSL</sequence>
<accession>A0A1J5NAI1</accession>
<dbReference type="AlphaFoldDB" id="A0A1J5NAI1"/>
<evidence type="ECO:0000313" key="3">
    <source>
        <dbReference type="EMBL" id="OIQ50231.1"/>
    </source>
</evidence>
<feature type="modified residue" description="Phosphohistidine" evidence="1">
    <location>
        <position position="47"/>
    </location>
</feature>
<gene>
    <name evidence="3" type="ORF">BerOc1_02162</name>
</gene>
<dbReference type="InterPro" id="IPR008207">
    <property type="entry name" value="Sig_transdc_His_kin_Hpt_dom"/>
</dbReference>
<reference evidence="3 4" key="1">
    <citation type="submission" date="2015-09" db="EMBL/GenBank/DDBJ databases">
        <title>Genome of Desulfovibrio dechloracetivorans BerOc1, a mercury methylating strain isolated from highly hydrocarbons and metals contaminated coastal sediments.</title>
        <authorList>
            <person name="Goni Urriza M."/>
            <person name="Gassie C."/>
            <person name="Bouchez O."/>
            <person name="Klopp C."/>
            <person name="Ranchou-Peyruse A."/>
            <person name="Remy G."/>
        </authorList>
    </citation>
    <scope>NUCLEOTIDE SEQUENCE [LARGE SCALE GENOMIC DNA]</scope>
    <source>
        <strain evidence="3 4">BerOc1</strain>
    </source>
</reference>